<accession>A0AAD8NK16</accession>
<dbReference type="SUPFAM" id="SSF48371">
    <property type="entry name" value="ARM repeat"/>
    <property type="match status" value="1"/>
</dbReference>
<gene>
    <name evidence="1" type="ORF">QVD17_37650</name>
</gene>
<dbReference type="InterPro" id="IPR016024">
    <property type="entry name" value="ARM-type_fold"/>
</dbReference>
<sequence>MNYISSDHLQRSDPDQNLRHRQNLTCSQGHTSSLILQTLEGGSICLVCLSNLISNPNSPTVHVSYALSQLSQAISQPVFVHNLLTYHPHFLVSPLVTALCLFEDEPLAKQTIDLISELCSFGDCSVYGEFVARVSDRFSSGSLCWSRRQIYMLHCLGVLLDSQKNDPYTYIKDKDALYLNLVTGLQLPSEEIQGEILFVLYKICSIQDAWLGDSNGNVLCGHSSLILHLSLEALLKTQRDDVRMNCIALLSVLARRGFFENAFENDDEADNFMETTEHEVEKTPLNLLFAEAIKAPLLSSDSEVQTATLDLIVMYLSCGGVSEKEVQVLVEENIADYVFEILRLSGCKKDSLVSSSLQVLDLLSVAEAAFKQRLAIGFTTLVSVLRYVAEVPFHPSQCQSLKLLSECVSNCPGIISSSNIEEISLIMTGILKKHVDGDANMLPETFTLVCSVLVALMKSPSSHGSLSIAKSLEDISRFTITICLSYYGEHSSQMLHSLYLLKEAYEYSFETNPINPNSKGLRDCILDICETKLLPWVSMSINEIDEDIALGVLELFHSILIQSDFQPKKFVDALVSSSWFSFSFGCLGLFPTEKMKWRVYFLLSSILDVILGNDSGQSIRDVALHLPSDPVDLLFLLGQKGSHNQEVFCCQSAVLLILYTSSLYDDRLADDRMVLASLEQYILLNSSEILGGIVKPLIMEASINLYSLYRGLAKISYQIAYSQEAENTLFHLVTEKQSETLSTRIHRTSLKWLFQQERICKYLSSQILRWCRRCIVYENQVVACNDTETVKFKEIAELVASGDNYGAKLVVCLLRELLEENGQEDDIILLLNVIASVITLFPAAAGQLCLNGISHAIHNVCHHHSSSEEIFNVTCQLVFTILQSVNSESLSNDDDWITVATELTHYLVSSISENGCTQEALLVTGIICLILLHSLHQSLIEASKTILLNTQLISLVNKVIHEACLKGPALYDHDESTQTGEALIFCLMLNYFCLRSVHVVLPGIEDAQSLLDSESRNQQPLIYISIHCHDLCRLLHFGSTPVKLISSYCLLELFQRITEQKFKEPDKFEVKQNTHDIRSIISVLQGLVFHSDIRVATNCALCISLAVDWGNQVEKDIWYRLITEELVMTLAVSGLSSKSIMIYHKAAVEIAVLILKLDQVPEWISEVFDDTCISGIIQNLSPGNITCEMVKLFRELIRAGRLNSNHIACLNQLFQACRKRVYSEDIKDDETEDKKKVVVFPDDLGKVYEVLINLISHESSLNEELLEEIEVFCETLMESDAHQRPMASTSVETTTQHDYLATSRRRSHTIELPAGYNM</sequence>
<evidence type="ECO:0000313" key="1">
    <source>
        <dbReference type="EMBL" id="KAK1411106.1"/>
    </source>
</evidence>
<keyword evidence="2" id="KW-1185">Reference proteome</keyword>
<dbReference type="EMBL" id="JAUHHV010000010">
    <property type="protein sequence ID" value="KAK1411106.1"/>
    <property type="molecule type" value="Genomic_DNA"/>
</dbReference>
<dbReference type="GO" id="GO:0042138">
    <property type="term" value="P:meiotic DNA double-strand break formation"/>
    <property type="evidence" value="ECO:0007669"/>
    <property type="project" value="InterPro"/>
</dbReference>
<dbReference type="Proteomes" id="UP001229421">
    <property type="component" value="Unassembled WGS sequence"/>
</dbReference>
<evidence type="ECO:0000313" key="2">
    <source>
        <dbReference type="Proteomes" id="UP001229421"/>
    </source>
</evidence>
<protein>
    <recommendedName>
        <fullName evidence="3">Protein PRD1</fullName>
    </recommendedName>
</protein>
<proteinExistence type="predicted"/>
<dbReference type="PANTHER" id="PTHR36379:SF1">
    <property type="entry name" value="PUTATIVE RECOMBINATION INITIATION DEFECT 1-RELATED"/>
    <property type="match status" value="1"/>
</dbReference>
<reference evidence="1" key="1">
    <citation type="journal article" date="2023" name="bioRxiv">
        <title>Improved chromosome-level genome assembly for marigold (Tagetes erecta).</title>
        <authorList>
            <person name="Jiang F."/>
            <person name="Yuan L."/>
            <person name="Wang S."/>
            <person name="Wang H."/>
            <person name="Xu D."/>
            <person name="Wang A."/>
            <person name="Fan W."/>
        </authorList>
    </citation>
    <scope>NUCLEOTIDE SEQUENCE</scope>
    <source>
        <strain evidence="1">WSJ</strain>
        <tissue evidence="1">Leaf</tissue>
    </source>
</reference>
<comment type="caution">
    <text evidence="1">The sequence shown here is derived from an EMBL/GenBank/DDBJ whole genome shotgun (WGS) entry which is preliminary data.</text>
</comment>
<dbReference type="InterPro" id="IPR044968">
    <property type="entry name" value="PRD1"/>
</dbReference>
<organism evidence="1 2">
    <name type="scientific">Tagetes erecta</name>
    <name type="common">African marigold</name>
    <dbReference type="NCBI Taxonomy" id="13708"/>
    <lineage>
        <taxon>Eukaryota</taxon>
        <taxon>Viridiplantae</taxon>
        <taxon>Streptophyta</taxon>
        <taxon>Embryophyta</taxon>
        <taxon>Tracheophyta</taxon>
        <taxon>Spermatophyta</taxon>
        <taxon>Magnoliopsida</taxon>
        <taxon>eudicotyledons</taxon>
        <taxon>Gunneridae</taxon>
        <taxon>Pentapetalae</taxon>
        <taxon>asterids</taxon>
        <taxon>campanulids</taxon>
        <taxon>Asterales</taxon>
        <taxon>Asteraceae</taxon>
        <taxon>Asteroideae</taxon>
        <taxon>Heliantheae alliance</taxon>
        <taxon>Tageteae</taxon>
        <taxon>Tagetes</taxon>
    </lineage>
</organism>
<evidence type="ECO:0008006" key="3">
    <source>
        <dbReference type="Google" id="ProtNLM"/>
    </source>
</evidence>
<name>A0AAD8NK16_TARER</name>
<dbReference type="PANTHER" id="PTHR36379">
    <property type="entry name" value="PROTEIN PRD1"/>
    <property type="match status" value="1"/>
</dbReference>